<dbReference type="CDD" id="cd06412">
    <property type="entry name" value="GH25_CH-type"/>
    <property type="match status" value="1"/>
</dbReference>
<dbReference type="SMART" id="SM00641">
    <property type="entry name" value="Glyco_25"/>
    <property type="match status" value="1"/>
</dbReference>
<dbReference type="PROSITE" id="PS51904">
    <property type="entry name" value="GLYCOSYL_HYDROL_F25_2"/>
    <property type="match status" value="1"/>
</dbReference>
<comment type="caution">
    <text evidence="8">The sequence shown here is derived from an EMBL/GenBank/DDBJ whole genome shotgun (WGS) entry which is preliminary data.</text>
</comment>
<dbReference type="InterPro" id="IPR008270">
    <property type="entry name" value="Glyco_hydro_25_AS"/>
</dbReference>
<dbReference type="InterPro" id="IPR002053">
    <property type="entry name" value="Glyco_hydro_25"/>
</dbReference>
<feature type="compositionally biased region" description="Pro residues" evidence="5">
    <location>
        <begin position="251"/>
        <end position="272"/>
    </location>
</feature>
<dbReference type="InterPro" id="IPR018077">
    <property type="entry name" value="Glyco_hydro_fam25_subgr"/>
</dbReference>
<dbReference type="SUPFAM" id="SSF51445">
    <property type="entry name" value="(Trans)glycosidases"/>
    <property type="match status" value="1"/>
</dbReference>
<reference evidence="9" key="1">
    <citation type="journal article" date="2019" name="Int. J. Syst. Evol. Microbiol.">
        <title>The Global Catalogue of Microorganisms (GCM) 10K type strain sequencing project: providing services to taxonomists for standard genome sequencing and annotation.</title>
        <authorList>
            <consortium name="The Broad Institute Genomics Platform"/>
            <consortium name="The Broad Institute Genome Sequencing Center for Infectious Disease"/>
            <person name="Wu L."/>
            <person name="Ma J."/>
        </authorList>
    </citation>
    <scope>NUCLEOTIDE SEQUENCE [LARGE SCALE GENOMIC DNA]</scope>
    <source>
        <strain evidence="9">IBRC-M 10906</strain>
    </source>
</reference>
<evidence type="ECO:0000256" key="6">
    <source>
        <dbReference type="SAM" id="Phobius"/>
    </source>
</evidence>
<protein>
    <recommendedName>
        <fullName evidence="4">Lysozyme</fullName>
        <ecNumber evidence="4">3.2.1.17</ecNumber>
    </recommendedName>
</protein>
<evidence type="ECO:0000313" key="9">
    <source>
        <dbReference type="Proteomes" id="UP001597478"/>
    </source>
</evidence>
<comment type="catalytic activity">
    <reaction evidence="4">
        <text>Hydrolysis of (1-&gt;4)-beta-linkages between N-acetylmuramic acid and N-acetyl-D-glucosamine residues in a peptidoglycan and between N-acetyl-D-glucosamine residues in chitodextrins.</text>
        <dbReference type="EC" id="3.2.1.17"/>
    </reaction>
</comment>
<keyword evidence="6" id="KW-1133">Transmembrane helix</keyword>
<dbReference type="EMBL" id="JBHUOF010000021">
    <property type="protein sequence ID" value="MFD2800799.1"/>
    <property type="molecule type" value="Genomic_DNA"/>
</dbReference>
<name>A0ABW5W9X9_9PSEU</name>
<evidence type="ECO:0000256" key="4">
    <source>
        <dbReference type="RuleBase" id="RU361176"/>
    </source>
</evidence>
<feature type="signal peptide" evidence="7">
    <location>
        <begin position="1"/>
        <end position="37"/>
    </location>
</feature>
<evidence type="ECO:0000256" key="7">
    <source>
        <dbReference type="SAM" id="SignalP"/>
    </source>
</evidence>
<dbReference type="Gene3D" id="3.20.20.80">
    <property type="entry name" value="Glycosidases"/>
    <property type="match status" value="1"/>
</dbReference>
<dbReference type="PANTHER" id="PTHR34135">
    <property type="entry name" value="LYSOZYME"/>
    <property type="match status" value="1"/>
</dbReference>
<organism evidence="8 9">
    <name type="scientific">Prauserella oleivorans</name>
    <dbReference type="NCBI Taxonomy" id="1478153"/>
    <lineage>
        <taxon>Bacteria</taxon>
        <taxon>Bacillati</taxon>
        <taxon>Actinomycetota</taxon>
        <taxon>Actinomycetes</taxon>
        <taxon>Pseudonocardiales</taxon>
        <taxon>Pseudonocardiaceae</taxon>
        <taxon>Prauserella</taxon>
    </lineage>
</organism>
<accession>A0ABW5W9X9</accession>
<evidence type="ECO:0000256" key="2">
    <source>
        <dbReference type="ARBA" id="ARBA00022801"/>
    </source>
</evidence>
<evidence type="ECO:0000313" key="8">
    <source>
        <dbReference type="EMBL" id="MFD2800799.1"/>
    </source>
</evidence>
<proteinExistence type="inferred from homology"/>
<evidence type="ECO:0000256" key="3">
    <source>
        <dbReference type="ARBA" id="ARBA00023295"/>
    </source>
</evidence>
<sequence>MTAAIRRTATRAGLAIAALAVATLGSLTLLDTPSATADTTQVPGIDVSGHQGNVDWRAAWASGARFAYVKATEGTGYRNPYFAQQYNGSYEVGMIRGAYHFARPDISGGAAQADYFVAHGGGWTPDGKTLPPMLDIEYNPYGPTCYGLSRSAMVDWIRSFSRQVHAKTGRWPMLYTTTDWWRTCTGDSPEFGETHPLFIARYADNPGPLPSGWRYYTMWQYSDSGRMPGDQDTFNGSIEQLIRFATGDTPPRAPVTTPPPPPTTTPPPPPSSPSESPRDVPPSSSTPPPTTTSPPTSTPPSTSTAPSTTESPAPSSTPETSTEVAAPTTTTTAHEDEDESIDGLVWAGQRESNPPHSWRADENAGELTARTADDGTAESRSGAETDEPAPDGTAHAQDSAHGSLANTGADLETARMVVFAAALILLGTILITLTRATVRR</sequence>
<keyword evidence="3 4" id="KW-0326">Glycosidase</keyword>
<gene>
    <name evidence="8" type="ORF">ACFS2C_15510</name>
</gene>
<feature type="compositionally biased region" description="Low complexity" evidence="5">
    <location>
        <begin position="299"/>
        <end position="332"/>
    </location>
</feature>
<dbReference type="PROSITE" id="PS00953">
    <property type="entry name" value="GLYCOSYL_HYDROL_F25_1"/>
    <property type="match status" value="1"/>
</dbReference>
<dbReference type="Pfam" id="PF01183">
    <property type="entry name" value="Glyco_hydro_25"/>
    <property type="match status" value="1"/>
</dbReference>
<keyword evidence="2 4" id="KW-0378">Hydrolase</keyword>
<dbReference type="PANTHER" id="PTHR34135:SF2">
    <property type="entry name" value="LYSOZYME"/>
    <property type="match status" value="1"/>
</dbReference>
<keyword evidence="6" id="KW-0812">Transmembrane</keyword>
<keyword evidence="9" id="KW-1185">Reference proteome</keyword>
<feature type="chain" id="PRO_5047502842" description="Lysozyme" evidence="7">
    <location>
        <begin position="38"/>
        <end position="440"/>
    </location>
</feature>
<dbReference type="EC" id="3.2.1.17" evidence="4"/>
<dbReference type="RefSeq" id="WP_377390581.1">
    <property type="nucleotide sequence ID" value="NZ_JBHSAN010000024.1"/>
</dbReference>
<keyword evidence="7" id="KW-0732">Signal</keyword>
<feature type="region of interest" description="Disordered" evidence="5">
    <location>
        <begin position="245"/>
        <end position="404"/>
    </location>
</feature>
<dbReference type="Proteomes" id="UP001597478">
    <property type="component" value="Unassembled WGS sequence"/>
</dbReference>
<feature type="transmembrane region" description="Helical" evidence="6">
    <location>
        <begin position="416"/>
        <end position="438"/>
    </location>
</feature>
<evidence type="ECO:0000256" key="5">
    <source>
        <dbReference type="SAM" id="MobiDB-lite"/>
    </source>
</evidence>
<comment type="similarity">
    <text evidence="1 4">Belongs to the glycosyl hydrolase 25 family.</text>
</comment>
<evidence type="ECO:0000256" key="1">
    <source>
        <dbReference type="ARBA" id="ARBA00010646"/>
    </source>
</evidence>
<keyword evidence="6" id="KW-0472">Membrane</keyword>
<dbReference type="InterPro" id="IPR017853">
    <property type="entry name" value="GH"/>
</dbReference>
<feature type="compositionally biased region" description="Pro residues" evidence="5">
    <location>
        <begin position="284"/>
        <end position="298"/>
    </location>
</feature>